<dbReference type="PIRSF" id="PIRSF028973">
    <property type="entry name" value="Scavenger_mRNA_decap_enz"/>
    <property type="match status" value="1"/>
</dbReference>
<evidence type="ECO:0000256" key="5">
    <source>
        <dbReference type="ARBA" id="ARBA00015636"/>
    </source>
</evidence>
<keyword evidence="6" id="KW-0963">Cytoplasm</keyword>
<dbReference type="Gene3D" id="3.30.428.10">
    <property type="entry name" value="HIT-like"/>
    <property type="match status" value="1"/>
</dbReference>
<dbReference type="SUPFAM" id="SSF54197">
    <property type="entry name" value="HIT-like"/>
    <property type="match status" value="1"/>
</dbReference>
<dbReference type="Proteomes" id="UP000245946">
    <property type="component" value="Unassembled WGS sequence"/>
</dbReference>
<evidence type="ECO:0000256" key="14">
    <source>
        <dbReference type="PIRSR" id="PIRSR028973-2"/>
    </source>
</evidence>
<dbReference type="GeneID" id="37272947"/>
<dbReference type="GO" id="GO:0005634">
    <property type="term" value="C:nucleus"/>
    <property type="evidence" value="ECO:0007669"/>
    <property type="project" value="UniProtKB-SubCell"/>
</dbReference>
<dbReference type="InterPro" id="IPR011145">
    <property type="entry name" value="Scavenger_mRNA_decap_enz_N"/>
</dbReference>
<dbReference type="PROSITE" id="PS00892">
    <property type="entry name" value="HIT_1"/>
    <property type="match status" value="1"/>
</dbReference>
<dbReference type="EMBL" id="KZ819298">
    <property type="protein sequence ID" value="PWN96653.1"/>
    <property type="molecule type" value="Genomic_DNA"/>
</dbReference>
<dbReference type="OrthoDB" id="10264956at2759"/>
<feature type="binding site" evidence="14">
    <location>
        <position position="168"/>
    </location>
    <ligand>
        <name>substrate</name>
    </ligand>
</feature>
<feature type="binding site" evidence="14">
    <location>
        <begin position="231"/>
        <end position="242"/>
    </location>
    <ligand>
        <name>substrate</name>
    </ligand>
</feature>
<sequence length="300" mass="33831">MASSEQTAVPNELLRSFALERVLDQDPRARTASLLGQLEGEQVVLLLEKTHFSEAFLQQPTFASLSSLGANDVYNWLLGWQPDGGDPHVKMTLIRPATQAHIEKYTAQKRFMVTESPEVYASVVEPWLKAQPLARIQWVYNILEKKKEAESILYEDADSESGFIVVPDLKWDRRTLSSLYLVAIVHNRALRSLRDLTKEHVGLLRKIQRQALQVAQDKFGLAQGGLRCFLHYQPTYYHLHVHILAADYTSHPGAIVGGAHLLDDVIDLLQLGVDFRSRTLTYSLGERSELLGVLRQAGHV</sequence>
<comment type="catalytic activity">
    <reaction evidence="12">
        <text>a 5'-end (N(7)-methyl 5'-triphosphoguanosine)-ribonucleoside in mRNA + H2O = N(7)-methyl-GMP + a 5'-end diphospho-ribonucleoside in mRNA + 2 H(+)</text>
        <dbReference type="Rhea" id="RHEA:65388"/>
        <dbReference type="Rhea" id="RHEA-COMP:17165"/>
        <dbReference type="Rhea" id="RHEA-COMP:17167"/>
        <dbReference type="ChEBI" id="CHEBI:15377"/>
        <dbReference type="ChEBI" id="CHEBI:15378"/>
        <dbReference type="ChEBI" id="CHEBI:58285"/>
        <dbReference type="ChEBI" id="CHEBI:156461"/>
        <dbReference type="ChEBI" id="CHEBI:167616"/>
        <dbReference type="EC" id="3.6.1.59"/>
    </reaction>
</comment>
<feature type="binding site" evidence="14">
    <location>
        <position position="138"/>
    </location>
    <ligand>
        <name>substrate</name>
    </ligand>
</feature>
<keyword evidence="7" id="KW-0597">Phosphoprotein</keyword>
<evidence type="ECO:0000256" key="6">
    <source>
        <dbReference type="ARBA" id="ARBA00022490"/>
    </source>
</evidence>
<dbReference type="STRING" id="58919.A0A316Z910"/>
<evidence type="ECO:0000256" key="11">
    <source>
        <dbReference type="ARBA" id="ARBA00030609"/>
    </source>
</evidence>
<dbReference type="GO" id="GO:0000340">
    <property type="term" value="F:RNA 7-methylguanosine cap binding"/>
    <property type="evidence" value="ECO:0007669"/>
    <property type="project" value="TreeGrafter"/>
</dbReference>
<dbReference type="PANTHER" id="PTHR12978">
    <property type="entry name" value="HISTIDINE TRIAD HIT PROTEIN MEMBER"/>
    <property type="match status" value="1"/>
</dbReference>
<evidence type="ECO:0000256" key="13">
    <source>
        <dbReference type="PIRSR" id="PIRSR028973-1"/>
    </source>
</evidence>
<reference evidence="15 16" key="1">
    <citation type="journal article" date="2018" name="Mol. Biol. Evol.">
        <title>Broad Genomic Sampling Reveals a Smut Pathogenic Ancestry of the Fungal Clade Ustilaginomycotina.</title>
        <authorList>
            <person name="Kijpornyongpan T."/>
            <person name="Mondo S.J."/>
            <person name="Barry K."/>
            <person name="Sandor L."/>
            <person name="Lee J."/>
            <person name="Lipzen A."/>
            <person name="Pangilinan J."/>
            <person name="LaButti K."/>
            <person name="Hainaut M."/>
            <person name="Henrissat B."/>
            <person name="Grigoriev I.V."/>
            <person name="Spatafora J.W."/>
            <person name="Aime M.C."/>
        </authorList>
    </citation>
    <scope>NUCLEOTIDE SEQUENCE [LARGE SCALE GENOMIC DNA]</scope>
    <source>
        <strain evidence="15 16">MCA 4186</strain>
    </source>
</reference>
<comment type="subcellular location">
    <subcellularLocation>
        <location evidence="2">Cytoplasm</location>
    </subcellularLocation>
    <subcellularLocation>
        <location evidence="1">Nucleus</location>
    </subcellularLocation>
</comment>
<feature type="binding site" evidence="14">
    <location>
        <position position="148"/>
    </location>
    <ligand>
        <name>substrate</name>
    </ligand>
</feature>
<protein>
    <recommendedName>
        <fullName evidence="5">m7GpppX diphosphatase</fullName>
        <ecNumber evidence="4">3.6.1.59</ecNumber>
    </recommendedName>
    <alternativeName>
        <fullName evidence="11">Decapping scavenger enzyme</fullName>
    </alternativeName>
    <alternativeName>
        <fullName evidence="10">Scavenger mRNA-decapping enzyme DcpS</fullName>
    </alternativeName>
</protein>
<evidence type="ECO:0000256" key="10">
    <source>
        <dbReference type="ARBA" id="ARBA00029885"/>
    </source>
</evidence>
<dbReference type="InterPro" id="IPR019808">
    <property type="entry name" value="Histidine_triad_CS"/>
</dbReference>
<dbReference type="Pfam" id="PF11969">
    <property type="entry name" value="DcpS_C"/>
    <property type="match status" value="1"/>
</dbReference>
<keyword evidence="9" id="KW-0539">Nucleus</keyword>
<evidence type="ECO:0000256" key="2">
    <source>
        <dbReference type="ARBA" id="ARBA00004496"/>
    </source>
</evidence>
<dbReference type="EC" id="3.6.1.59" evidence="4"/>
<dbReference type="Pfam" id="PF05652">
    <property type="entry name" value="DcpS"/>
    <property type="match status" value="1"/>
</dbReference>
<proteinExistence type="inferred from homology"/>
<evidence type="ECO:0000256" key="9">
    <source>
        <dbReference type="ARBA" id="ARBA00023242"/>
    </source>
</evidence>
<feature type="active site" description="Nucleophile" evidence="13">
    <location>
        <position position="240"/>
    </location>
</feature>
<evidence type="ECO:0000256" key="8">
    <source>
        <dbReference type="ARBA" id="ARBA00022801"/>
    </source>
</evidence>
<evidence type="ECO:0000256" key="12">
    <source>
        <dbReference type="ARBA" id="ARBA00048222"/>
    </source>
</evidence>
<dbReference type="GO" id="GO:0000932">
    <property type="term" value="C:P-body"/>
    <property type="evidence" value="ECO:0007669"/>
    <property type="project" value="TreeGrafter"/>
</dbReference>
<dbReference type="Gene3D" id="3.30.200.40">
    <property type="entry name" value="Scavenger mRNA decapping enzyme, N-terminal domain"/>
    <property type="match status" value="1"/>
</dbReference>
<keyword evidence="8" id="KW-0378">Hydrolase</keyword>
<dbReference type="PANTHER" id="PTHR12978:SF0">
    <property type="entry name" value="M7GPPPX DIPHOSPHATASE"/>
    <property type="match status" value="1"/>
</dbReference>
<dbReference type="InterPro" id="IPR008594">
    <property type="entry name" value="DcpS/DCS2"/>
</dbReference>
<keyword evidence="16" id="KW-1185">Reference proteome</keyword>
<accession>A0A316Z910</accession>
<evidence type="ECO:0000256" key="3">
    <source>
        <dbReference type="ARBA" id="ARBA00010208"/>
    </source>
</evidence>
<dbReference type="RefSeq" id="XP_025596932.1">
    <property type="nucleotide sequence ID" value="XM_025745403.1"/>
</dbReference>
<dbReference type="GO" id="GO:0140932">
    <property type="term" value="F:5'-(N(7)-methyl 5'-triphosphoguanosine)-[mRNA] diphosphatase activity"/>
    <property type="evidence" value="ECO:0007669"/>
    <property type="project" value="UniProtKB-EC"/>
</dbReference>
<dbReference type="GO" id="GO:0000290">
    <property type="term" value="P:deadenylation-dependent decapping of nuclear-transcribed mRNA"/>
    <property type="evidence" value="ECO:0007669"/>
    <property type="project" value="InterPro"/>
</dbReference>
<evidence type="ECO:0000256" key="1">
    <source>
        <dbReference type="ARBA" id="ARBA00004123"/>
    </source>
</evidence>
<feature type="binding site" evidence="14">
    <location>
        <position position="170"/>
    </location>
    <ligand>
        <name>substrate</name>
    </ligand>
</feature>
<evidence type="ECO:0000256" key="4">
    <source>
        <dbReference type="ARBA" id="ARBA00012520"/>
    </source>
</evidence>
<evidence type="ECO:0000313" key="15">
    <source>
        <dbReference type="EMBL" id="PWN96653.1"/>
    </source>
</evidence>
<gene>
    <name evidence="15" type="ORF">FA09DRAFT_361801</name>
</gene>
<organism evidence="15 16">
    <name type="scientific">Tilletiopsis washingtonensis</name>
    <dbReference type="NCBI Taxonomy" id="58919"/>
    <lineage>
        <taxon>Eukaryota</taxon>
        <taxon>Fungi</taxon>
        <taxon>Dikarya</taxon>
        <taxon>Basidiomycota</taxon>
        <taxon>Ustilaginomycotina</taxon>
        <taxon>Exobasidiomycetes</taxon>
        <taxon>Entylomatales</taxon>
        <taxon>Entylomatales incertae sedis</taxon>
        <taxon>Tilletiopsis</taxon>
    </lineage>
</organism>
<evidence type="ECO:0000313" key="16">
    <source>
        <dbReference type="Proteomes" id="UP000245946"/>
    </source>
</evidence>
<evidence type="ECO:0000256" key="7">
    <source>
        <dbReference type="ARBA" id="ARBA00022553"/>
    </source>
</evidence>
<comment type="similarity">
    <text evidence="3">Belongs to the HIT family.</text>
</comment>
<dbReference type="SUPFAM" id="SSF102860">
    <property type="entry name" value="mRNA decapping enzyme DcpS N-terminal domain"/>
    <property type="match status" value="1"/>
</dbReference>
<dbReference type="FunFam" id="3.30.428.10:FF:000006">
    <property type="entry name" value="m7GpppX diphosphatase"/>
    <property type="match status" value="1"/>
</dbReference>
<name>A0A316Z910_9BASI</name>
<dbReference type="InterPro" id="IPR036265">
    <property type="entry name" value="HIT-like_sf"/>
</dbReference>
<dbReference type="AlphaFoldDB" id="A0A316Z910"/>